<feature type="transmembrane region" description="Helical" evidence="1">
    <location>
        <begin position="37"/>
        <end position="58"/>
    </location>
</feature>
<dbReference type="HOGENOM" id="CLU_060549_1_0_1"/>
<feature type="transmembrane region" description="Helical" evidence="1">
    <location>
        <begin position="147"/>
        <end position="169"/>
    </location>
</feature>
<dbReference type="EMBL" id="KN837110">
    <property type="protein sequence ID" value="KIJ45856.1"/>
    <property type="molecule type" value="Genomic_DNA"/>
</dbReference>
<evidence type="ECO:0008006" key="4">
    <source>
        <dbReference type="Google" id="ProtNLM"/>
    </source>
</evidence>
<proteinExistence type="predicted"/>
<evidence type="ECO:0000256" key="1">
    <source>
        <dbReference type="SAM" id="Phobius"/>
    </source>
</evidence>
<evidence type="ECO:0000313" key="2">
    <source>
        <dbReference type="EMBL" id="KIJ45856.1"/>
    </source>
</evidence>
<dbReference type="Proteomes" id="UP000054279">
    <property type="component" value="Unassembled WGS sequence"/>
</dbReference>
<gene>
    <name evidence="2" type="ORF">M422DRAFT_95821</name>
</gene>
<keyword evidence="3" id="KW-1185">Reference proteome</keyword>
<protein>
    <recommendedName>
        <fullName evidence="4">G protein-coupled receptor</fullName>
    </recommendedName>
</protein>
<reference evidence="2 3" key="1">
    <citation type="submission" date="2014-06" db="EMBL/GenBank/DDBJ databases">
        <title>Evolutionary Origins and Diversification of the Mycorrhizal Mutualists.</title>
        <authorList>
            <consortium name="DOE Joint Genome Institute"/>
            <consortium name="Mycorrhizal Genomics Consortium"/>
            <person name="Kohler A."/>
            <person name="Kuo A."/>
            <person name="Nagy L.G."/>
            <person name="Floudas D."/>
            <person name="Copeland A."/>
            <person name="Barry K.W."/>
            <person name="Cichocki N."/>
            <person name="Veneault-Fourrey C."/>
            <person name="LaButti K."/>
            <person name="Lindquist E.A."/>
            <person name="Lipzen A."/>
            <person name="Lundell T."/>
            <person name="Morin E."/>
            <person name="Murat C."/>
            <person name="Riley R."/>
            <person name="Ohm R."/>
            <person name="Sun H."/>
            <person name="Tunlid A."/>
            <person name="Henrissat B."/>
            <person name="Grigoriev I.V."/>
            <person name="Hibbett D.S."/>
            <person name="Martin F."/>
        </authorList>
    </citation>
    <scope>NUCLEOTIDE SEQUENCE [LARGE SCALE GENOMIC DNA]</scope>
    <source>
        <strain evidence="2 3">SS14</strain>
    </source>
</reference>
<sequence length="260" mass="28753">SFLPPVTAAQFEISRNIYVGTLGALIWDMLVTLPEEIWLLTNGISPAIVSYFLSRYIFPQFNILRRLIGMPNCMALEHAITSCWVLATASTGFLFLRRVQALYLNNRIVSYFFIFLYITNAGVSIVTPIGSRVTPLADTGYCINGGIAHYVSATVFMTLAYDTMVFLAISYKVATEHGKPGRPVNLKSLITGEAFPRFSRAILQGGQQYYLITVCLNILISVLIVAPSVPPIYEAIFTVPDIAVTSSMACRVYRNLRLAG</sequence>
<name>A0A0C9W3S1_SPHS4</name>
<evidence type="ECO:0000313" key="3">
    <source>
        <dbReference type="Proteomes" id="UP000054279"/>
    </source>
</evidence>
<feature type="transmembrane region" description="Helical" evidence="1">
    <location>
        <begin position="108"/>
        <end position="127"/>
    </location>
</feature>
<feature type="transmembrane region" description="Helical" evidence="1">
    <location>
        <begin position="209"/>
        <end position="229"/>
    </location>
</feature>
<feature type="transmembrane region" description="Helical" evidence="1">
    <location>
        <begin position="78"/>
        <end position="96"/>
    </location>
</feature>
<feature type="non-terminal residue" evidence="2">
    <location>
        <position position="1"/>
    </location>
</feature>
<dbReference type="AlphaFoldDB" id="A0A0C9W3S1"/>
<feature type="non-terminal residue" evidence="2">
    <location>
        <position position="260"/>
    </location>
</feature>
<keyword evidence="1" id="KW-0812">Transmembrane</keyword>
<keyword evidence="1" id="KW-1133">Transmembrane helix</keyword>
<organism evidence="2 3">
    <name type="scientific">Sphaerobolus stellatus (strain SS14)</name>
    <dbReference type="NCBI Taxonomy" id="990650"/>
    <lineage>
        <taxon>Eukaryota</taxon>
        <taxon>Fungi</taxon>
        <taxon>Dikarya</taxon>
        <taxon>Basidiomycota</taxon>
        <taxon>Agaricomycotina</taxon>
        <taxon>Agaricomycetes</taxon>
        <taxon>Phallomycetidae</taxon>
        <taxon>Geastrales</taxon>
        <taxon>Sphaerobolaceae</taxon>
        <taxon>Sphaerobolus</taxon>
    </lineage>
</organism>
<keyword evidence="1" id="KW-0472">Membrane</keyword>
<accession>A0A0C9W3S1</accession>
<dbReference type="OrthoDB" id="3038990at2759"/>